<dbReference type="InterPro" id="IPR024325">
    <property type="entry name" value="DUF3835"/>
</dbReference>
<dbReference type="Pfam" id="PF12927">
    <property type="entry name" value="DUF3835"/>
    <property type="match status" value="1"/>
</dbReference>
<dbReference type="Pfam" id="PF13758">
    <property type="entry name" value="Prefoldin_3"/>
    <property type="match status" value="1"/>
</dbReference>
<name>A0A4S2N727_9PEZI</name>
<feature type="compositionally biased region" description="Basic and acidic residues" evidence="1">
    <location>
        <begin position="512"/>
        <end position="527"/>
    </location>
</feature>
<proteinExistence type="predicted"/>
<dbReference type="GO" id="GO:0003682">
    <property type="term" value="F:chromatin binding"/>
    <property type="evidence" value="ECO:0007669"/>
    <property type="project" value="TreeGrafter"/>
</dbReference>
<dbReference type="OrthoDB" id="21413at2759"/>
<gene>
    <name evidence="3" type="ORF">EX30DRAFT_376570</name>
</gene>
<feature type="compositionally biased region" description="Polar residues" evidence="1">
    <location>
        <begin position="191"/>
        <end position="225"/>
    </location>
</feature>
<feature type="compositionally biased region" description="Low complexity" evidence="1">
    <location>
        <begin position="444"/>
        <end position="455"/>
    </location>
</feature>
<sequence length="699" mass="76705">MPPKQVNIESALDQQRLRLEESISKLRKALTTWQNWSAEYEAFREELQALPEYVSRDDMLAAGLSIEGSLLDEREIKDLLGDKSGTWRSRGQVIKVVSDRIEYVEKNVNTIGKSLGSDETKLEKLLIISNPGDQTEEGLPFMEITEFLDDEDNIINATVNGKDPQALNRSIDTDTLGQFEKFIDNEAKSTAIANPSPSMKSISEPTAASTADSLSTPPESTTPVNHTDFKDDKPVANEPETPVPGKSPQESSITTPIQDSNVQSATTGPDPTTDGDTEEIESFMEHESGGFVKVLPDPEIPELSWVQTVPGESEEEAELRREMLEYSMSEVGDVVAELNLEESGDFYGYEGYSDEDFSDAEYDSEATSEEDEYGRTINKRVMNASYRREMEELQQMIKDREAKLGGKKAAPLPPPPAHSSMASSTGESSKPKKGVRFNEELDISPAPVVPVKSAPQSPPSPPPAVPFAIANLHDIAPEDEDAIPYLTELMARTGMYNAGPIEPVFETPPPVEKPKEKGPSLFKKEKQTSTAATTEAPVTPQQVPDTILSTSVLERPPTISSSTLSDNVLERASTAPAIPPSAPAPRKKLPRFKEAQLAAAARDSSPPPVPQPQPLLSSSVIERGPSTVARPPDDMDPDFHRKEVAESFHKLRNKMIQQQGGFSRTEDREEDSIIELEEDGEVKKVSRFKAARLRGLGPK</sequence>
<feature type="region of interest" description="Disordered" evidence="1">
    <location>
        <begin position="398"/>
        <end position="466"/>
    </location>
</feature>
<dbReference type="GO" id="GO:0003714">
    <property type="term" value="F:transcription corepressor activity"/>
    <property type="evidence" value="ECO:0007669"/>
    <property type="project" value="TreeGrafter"/>
</dbReference>
<reference evidence="3 4" key="1">
    <citation type="submission" date="2019-04" db="EMBL/GenBank/DDBJ databases">
        <title>Comparative genomics and transcriptomics to analyze fruiting body development in filamentous ascomycetes.</title>
        <authorList>
            <consortium name="DOE Joint Genome Institute"/>
            <person name="Lutkenhaus R."/>
            <person name="Traeger S."/>
            <person name="Breuer J."/>
            <person name="Kuo A."/>
            <person name="Lipzen A."/>
            <person name="Pangilinan J."/>
            <person name="Dilworth D."/>
            <person name="Sandor L."/>
            <person name="Poggeler S."/>
            <person name="Barry K."/>
            <person name="Grigoriev I.V."/>
            <person name="Nowrousian M."/>
        </authorList>
    </citation>
    <scope>NUCLEOTIDE SEQUENCE [LARGE SCALE GENOMIC DNA]</scope>
    <source>
        <strain evidence="3 4">CBS 389.68</strain>
    </source>
</reference>
<feature type="region of interest" description="Disordered" evidence="1">
    <location>
        <begin position="501"/>
        <end position="639"/>
    </location>
</feature>
<dbReference type="InterPro" id="IPR039553">
    <property type="entry name" value="Prefoldin-like"/>
</dbReference>
<dbReference type="Proteomes" id="UP000298138">
    <property type="component" value="Unassembled WGS sequence"/>
</dbReference>
<feature type="domain" description="DUF3835" evidence="2">
    <location>
        <begin position="616"/>
        <end position="693"/>
    </location>
</feature>
<dbReference type="PANTHER" id="PTHR15111:SF0">
    <property type="entry name" value="UNCONVENTIONAL PREFOLDIN RPB5 INTERACTOR 1"/>
    <property type="match status" value="1"/>
</dbReference>
<dbReference type="GO" id="GO:0019212">
    <property type="term" value="F:phosphatase inhibitor activity"/>
    <property type="evidence" value="ECO:0007669"/>
    <property type="project" value="TreeGrafter"/>
</dbReference>
<dbReference type="InterPro" id="IPR052255">
    <property type="entry name" value="RNA_pol_II_subunit5-mediator"/>
</dbReference>
<feature type="region of interest" description="Disordered" evidence="1">
    <location>
        <begin position="190"/>
        <end position="279"/>
    </location>
</feature>
<feature type="compositionally biased region" description="Acidic residues" evidence="1">
    <location>
        <begin position="352"/>
        <end position="372"/>
    </location>
</feature>
<evidence type="ECO:0000256" key="1">
    <source>
        <dbReference type="SAM" id="MobiDB-lite"/>
    </source>
</evidence>
<dbReference type="InParanoid" id="A0A4S2N727"/>
<feature type="compositionally biased region" description="Polar residues" evidence="1">
    <location>
        <begin position="539"/>
        <end position="566"/>
    </location>
</feature>
<feature type="compositionally biased region" description="Pro residues" evidence="1">
    <location>
        <begin position="456"/>
        <end position="465"/>
    </location>
</feature>
<protein>
    <recommendedName>
        <fullName evidence="2">DUF3835 domain-containing protein</fullName>
    </recommendedName>
</protein>
<dbReference type="STRING" id="341454.A0A4S2N727"/>
<dbReference type="PANTHER" id="PTHR15111">
    <property type="entry name" value="RNA POLYMERASE II SUBUNIT 5-MEDIATING PROTEIN NNX3"/>
    <property type="match status" value="1"/>
</dbReference>
<dbReference type="SUPFAM" id="SSF46579">
    <property type="entry name" value="Prefoldin"/>
    <property type="match status" value="1"/>
</dbReference>
<dbReference type="EMBL" id="ML220112">
    <property type="protein sequence ID" value="TGZ84924.1"/>
    <property type="molecule type" value="Genomic_DNA"/>
</dbReference>
<feature type="region of interest" description="Disordered" evidence="1">
    <location>
        <begin position="346"/>
        <end position="376"/>
    </location>
</feature>
<feature type="compositionally biased region" description="Polar residues" evidence="1">
    <location>
        <begin position="248"/>
        <end position="265"/>
    </location>
</feature>
<dbReference type="GO" id="GO:0000122">
    <property type="term" value="P:negative regulation of transcription by RNA polymerase II"/>
    <property type="evidence" value="ECO:0007669"/>
    <property type="project" value="TreeGrafter"/>
</dbReference>
<evidence type="ECO:0000313" key="4">
    <source>
        <dbReference type="Proteomes" id="UP000298138"/>
    </source>
</evidence>
<evidence type="ECO:0000259" key="2">
    <source>
        <dbReference type="Pfam" id="PF12927"/>
    </source>
</evidence>
<evidence type="ECO:0000313" key="3">
    <source>
        <dbReference type="EMBL" id="TGZ84924.1"/>
    </source>
</evidence>
<organism evidence="3 4">
    <name type="scientific">Ascodesmis nigricans</name>
    <dbReference type="NCBI Taxonomy" id="341454"/>
    <lineage>
        <taxon>Eukaryota</taxon>
        <taxon>Fungi</taxon>
        <taxon>Dikarya</taxon>
        <taxon>Ascomycota</taxon>
        <taxon>Pezizomycotina</taxon>
        <taxon>Pezizomycetes</taxon>
        <taxon>Pezizales</taxon>
        <taxon>Ascodesmidaceae</taxon>
        <taxon>Ascodesmis</taxon>
    </lineage>
</organism>
<keyword evidence="4" id="KW-1185">Reference proteome</keyword>
<accession>A0A4S2N727</accession>
<dbReference type="AlphaFoldDB" id="A0A4S2N727"/>